<reference evidence="2" key="3">
    <citation type="submission" date="2015-04" db="UniProtKB">
        <authorList>
            <consortium name="EnsemblPlants"/>
        </authorList>
    </citation>
    <scope>IDENTIFICATION</scope>
</reference>
<evidence type="ECO:0000313" key="2">
    <source>
        <dbReference type="EnsemblPlants" id="LPERR05G05750.1"/>
    </source>
</evidence>
<organism evidence="2 3">
    <name type="scientific">Leersia perrieri</name>
    <dbReference type="NCBI Taxonomy" id="77586"/>
    <lineage>
        <taxon>Eukaryota</taxon>
        <taxon>Viridiplantae</taxon>
        <taxon>Streptophyta</taxon>
        <taxon>Embryophyta</taxon>
        <taxon>Tracheophyta</taxon>
        <taxon>Spermatophyta</taxon>
        <taxon>Magnoliopsida</taxon>
        <taxon>Liliopsida</taxon>
        <taxon>Poales</taxon>
        <taxon>Poaceae</taxon>
        <taxon>BOP clade</taxon>
        <taxon>Oryzoideae</taxon>
        <taxon>Oryzeae</taxon>
        <taxon>Oryzinae</taxon>
        <taxon>Leersia</taxon>
    </lineage>
</organism>
<dbReference type="PANTHER" id="PTHR47906">
    <property type="entry name" value="OSJNBB0050O03.9 PROTEIN-RELATED"/>
    <property type="match status" value="1"/>
</dbReference>
<accession>A0A0D9WDT8</accession>
<dbReference type="AlphaFoldDB" id="A0A0D9WDT8"/>
<sequence length="180" mass="20006">MQDLFTGSSVDGSLAMDQNTCMDVSDGSDSDDSRDLLDLNCYTQHEEPTGEDSNTLPSPTAKINIDNSSSTSRASKKRPRGNKSPTKKPSNSKSRFAECTDEISAKMKLIQETFVATVPPQMPQFTDPHAILWQKKEATPLTPDQRVLVEVKAMAQVMDKEAMEETMTNQVEQLLSFIWD</sequence>
<dbReference type="HOGENOM" id="CLU_1498411_0_0_1"/>
<keyword evidence="3" id="KW-1185">Reference proteome</keyword>
<protein>
    <submittedName>
        <fullName evidence="2">Uncharacterized protein</fullName>
    </submittedName>
</protein>
<reference evidence="3" key="2">
    <citation type="submission" date="2013-12" db="EMBL/GenBank/DDBJ databases">
        <authorList>
            <person name="Yu Y."/>
            <person name="Lee S."/>
            <person name="de Baynast K."/>
            <person name="Wissotski M."/>
            <person name="Liu L."/>
            <person name="Talag J."/>
            <person name="Goicoechea J."/>
            <person name="Angelova A."/>
            <person name="Jetty R."/>
            <person name="Kudrna D."/>
            <person name="Golser W."/>
            <person name="Rivera L."/>
            <person name="Zhang J."/>
            <person name="Wing R."/>
        </authorList>
    </citation>
    <scope>NUCLEOTIDE SEQUENCE</scope>
</reference>
<dbReference type="EnsemblPlants" id="LPERR05G05750.1">
    <property type="protein sequence ID" value="LPERR05G05750.1"/>
    <property type="gene ID" value="LPERR05G05750"/>
</dbReference>
<evidence type="ECO:0000313" key="3">
    <source>
        <dbReference type="Proteomes" id="UP000032180"/>
    </source>
</evidence>
<feature type="compositionally biased region" description="Low complexity" evidence="1">
    <location>
        <begin position="82"/>
        <end position="94"/>
    </location>
</feature>
<dbReference type="Gramene" id="LPERR05G05750.1">
    <property type="protein sequence ID" value="LPERR05G05750.1"/>
    <property type="gene ID" value="LPERR05G05750"/>
</dbReference>
<name>A0A0D9WDT8_9ORYZ</name>
<dbReference type="PANTHER" id="PTHR47906:SF5">
    <property type="entry name" value="OS05G0118600 PROTEIN"/>
    <property type="match status" value="1"/>
</dbReference>
<feature type="region of interest" description="Disordered" evidence="1">
    <location>
        <begin position="1"/>
        <end position="97"/>
    </location>
</feature>
<dbReference type="eggNOG" id="KOG4585">
    <property type="taxonomic scope" value="Eukaryota"/>
</dbReference>
<proteinExistence type="predicted"/>
<feature type="compositionally biased region" description="Polar residues" evidence="1">
    <location>
        <begin position="1"/>
        <end position="22"/>
    </location>
</feature>
<reference evidence="2 3" key="1">
    <citation type="submission" date="2012-08" db="EMBL/GenBank/DDBJ databases">
        <title>Oryza genome evolution.</title>
        <authorList>
            <person name="Wing R.A."/>
        </authorList>
    </citation>
    <scope>NUCLEOTIDE SEQUENCE</scope>
</reference>
<evidence type="ECO:0000256" key="1">
    <source>
        <dbReference type="SAM" id="MobiDB-lite"/>
    </source>
</evidence>
<dbReference type="Proteomes" id="UP000032180">
    <property type="component" value="Chromosome 5"/>
</dbReference>